<keyword evidence="3" id="KW-0326">Glycosidase</keyword>
<comment type="similarity">
    <text evidence="1">Belongs to the IUNH family.</text>
</comment>
<dbReference type="GO" id="GO:0008477">
    <property type="term" value="F:purine nucleosidase activity"/>
    <property type="evidence" value="ECO:0007669"/>
    <property type="project" value="TreeGrafter"/>
</dbReference>
<proteinExistence type="inferred from homology"/>
<evidence type="ECO:0000313" key="7">
    <source>
        <dbReference type="Proteomes" id="UP001138500"/>
    </source>
</evidence>
<evidence type="ECO:0000256" key="3">
    <source>
        <dbReference type="ARBA" id="ARBA00023295"/>
    </source>
</evidence>
<evidence type="ECO:0000256" key="4">
    <source>
        <dbReference type="SAM" id="MobiDB-lite"/>
    </source>
</evidence>
<keyword evidence="2" id="KW-0378">Hydrolase</keyword>
<dbReference type="AlphaFoldDB" id="A0A9W7SY55"/>
<organism evidence="6 7">
    <name type="scientific">Teratosphaeria destructans</name>
    <dbReference type="NCBI Taxonomy" id="418781"/>
    <lineage>
        <taxon>Eukaryota</taxon>
        <taxon>Fungi</taxon>
        <taxon>Dikarya</taxon>
        <taxon>Ascomycota</taxon>
        <taxon>Pezizomycotina</taxon>
        <taxon>Dothideomycetes</taxon>
        <taxon>Dothideomycetidae</taxon>
        <taxon>Mycosphaerellales</taxon>
        <taxon>Teratosphaeriaceae</taxon>
        <taxon>Teratosphaeria</taxon>
    </lineage>
</organism>
<dbReference type="InterPro" id="IPR036452">
    <property type="entry name" value="Ribo_hydro-like"/>
</dbReference>
<dbReference type="OrthoDB" id="432381at2759"/>
<keyword evidence="7" id="KW-1185">Reference proteome</keyword>
<dbReference type="PANTHER" id="PTHR12304">
    <property type="entry name" value="INOSINE-URIDINE PREFERRING NUCLEOSIDE HYDROLASE"/>
    <property type="match status" value="1"/>
</dbReference>
<comment type="caution">
    <text evidence="6">The sequence shown here is derived from an EMBL/GenBank/DDBJ whole genome shotgun (WGS) entry which is preliminary data.</text>
</comment>
<feature type="domain" description="Inosine/uridine-preferring nucleoside hydrolase" evidence="5">
    <location>
        <begin position="19"/>
        <end position="384"/>
    </location>
</feature>
<evidence type="ECO:0000256" key="2">
    <source>
        <dbReference type="ARBA" id="ARBA00022801"/>
    </source>
</evidence>
<name>A0A9W7SY55_9PEZI</name>
<evidence type="ECO:0000259" key="5">
    <source>
        <dbReference type="Pfam" id="PF01156"/>
    </source>
</evidence>
<dbReference type="InterPro" id="IPR001910">
    <property type="entry name" value="Inosine/uridine_hydrolase_dom"/>
</dbReference>
<dbReference type="Proteomes" id="UP001138500">
    <property type="component" value="Unassembled WGS sequence"/>
</dbReference>
<dbReference type="InterPro" id="IPR023186">
    <property type="entry name" value="IUNH"/>
</dbReference>
<dbReference type="EMBL" id="RIBY02000546">
    <property type="protein sequence ID" value="KAH9841177.1"/>
    <property type="molecule type" value="Genomic_DNA"/>
</dbReference>
<dbReference type="Pfam" id="PF01156">
    <property type="entry name" value="IU_nuc_hydro"/>
    <property type="match status" value="1"/>
</dbReference>
<feature type="region of interest" description="Disordered" evidence="4">
    <location>
        <begin position="403"/>
        <end position="428"/>
    </location>
</feature>
<accession>A0A9W7SY55</accession>
<feature type="compositionally biased region" description="Polar residues" evidence="4">
    <location>
        <begin position="404"/>
        <end position="414"/>
    </location>
</feature>
<reference evidence="6 7" key="1">
    <citation type="journal article" date="2018" name="IMA Fungus">
        <title>IMA Genome-F 10: Nine draft genome sequences of Claviceps purpurea s.lat., including C. arundinis, C. humidiphila, and C. cf. spartinae, pseudomolecules for the pitch canker pathogen Fusarium circinatum, draft genome of Davidsoniella eucalypti, Grosmannia galeiformis, Quambalaria eucalypti, and Teratosphaeria destructans.</title>
        <authorList>
            <person name="Wingfield B.D."/>
            <person name="Liu M."/>
            <person name="Nguyen H.D."/>
            <person name="Lane F.A."/>
            <person name="Morgan S.W."/>
            <person name="De Vos L."/>
            <person name="Wilken P.M."/>
            <person name="Duong T.A."/>
            <person name="Aylward J."/>
            <person name="Coetzee M.P."/>
            <person name="Dadej K."/>
            <person name="De Beer Z.W."/>
            <person name="Findlay W."/>
            <person name="Havenga M."/>
            <person name="Kolarik M."/>
            <person name="Menzies J.G."/>
            <person name="Naidoo K."/>
            <person name="Pochopski O."/>
            <person name="Shoukouhi P."/>
            <person name="Santana Q.C."/>
            <person name="Seifert K.A."/>
            <person name="Soal N."/>
            <person name="Steenkamp E.T."/>
            <person name="Tatham C.T."/>
            <person name="van der Nest M.A."/>
            <person name="Wingfield M.J."/>
        </authorList>
    </citation>
    <scope>NUCLEOTIDE SEQUENCE [LARGE SCALE GENOMIC DNA]</scope>
    <source>
        <strain evidence="6">CMW44962</strain>
    </source>
</reference>
<reference evidence="6 7" key="2">
    <citation type="journal article" date="2021" name="Curr. Genet.">
        <title>Genetic response to nitrogen starvation in the aggressive Eucalyptus foliar pathogen Teratosphaeria destructans.</title>
        <authorList>
            <person name="Havenga M."/>
            <person name="Wingfield B.D."/>
            <person name="Wingfield M.J."/>
            <person name="Dreyer L.L."/>
            <person name="Roets F."/>
            <person name="Aylward J."/>
        </authorList>
    </citation>
    <scope>NUCLEOTIDE SEQUENCE [LARGE SCALE GENOMIC DNA]</scope>
    <source>
        <strain evidence="6">CMW44962</strain>
    </source>
</reference>
<sequence length="428" mass="45682">MASSPFGDIDRSASHGTPIWLDCDTGHDDAFAILVAAHSPELRLLGISTVYGNAPLPHTTYNTRAILKAIGREDVPVFPGAERPSFRQPCFAPDIHGASGLDGTASLPIPTVDARRDMSAVEAMRTAISAEAPRTVCLVATGALTNIAALFESYPGMVDQIKSLSIMGGAVGGGFTDAPLGTVDDQERFGNWTPVAEFNVYIDCEAAATILNNRALAAKTNLVTLDLSHQFLATNEVRNGLLFGDTTSPRFEVSMSSASDVRRLFYEIVCFFAKTYAEVFGIGAGPPTHDPLAVFIAFSSICSTMKIRAALVPLGIAVLTSELDEDEQQPQYRYKVEVVTEGDHGSSPEILNGPSECGRTIVSGLAGGQQGVRIPKTLQVNELWARIDSCLRRAERTVAAQRLAATNSRQSTQRVLHESGGSKPDAAE</sequence>
<evidence type="ECO:0000313" key="6">
    <source>
        <dbReference type="EMBL" id="KAH9841177.1"/>
    </source>
</evidence>
<dbReference type="GO" id="GO:0006152">
    <property type="term" value="P:purine nucleoside catabolic process"/>
    <property type="evidence" value="ECO:0007669"/>
    <property type="project" value="TreeGrafter"/>
</dbReference>
<dbReference type="GO" id="GO:0005829">
    <property type="term" value="C:cytosol"/>
    <property type="evidence" value="ECO:0007669"/>
    <property type="project" value="TreeGrafter"/>
</dbReference>
<dbReference type="SUPFAM" id="SSF53590">
    <property type="entry name" value="Nucleoside hydrolase"/>
    <property type="match status" value="1"/>
</dbReference>
<dbReference type="Gene3D" id="3.90.245.10">
    <property type="entry name" value="Ribonucleoside hydrolase-like"/>
    <property type="match status" value="1"/>
</dbReference>
<protein>
    <submittedName>
        <fullName evidence="6">Uridine nucleosidase-like</fullName>
    </submittedName>
</protein>
<evidence type="ECO:0000256" key="1">
    <source>
        <dbReference type="ARBA" id="ARBA00009176"/>
    </source>
</evidence>
<gene>
    <name evidence="6" type="ORF">Tdes44962_MAKER07898</name>
</gene>
<dbReference type="PANTHER" id="PTHR12304:SF4">
    <property type="entry name" value="URIDINE NUCLEOSIDASE"/>
    <property type="match status" value="1"/>
</dbReference>